<dbReference type="PANTHER" id="PTHR11875">
    <property type="entry name" value="TESTIS-SPECIFIC Y-ENCODED PROTEIN"/>
    <property type="match status" value="1"/>
</dbReference>
<dbReference type="GO" id="GO:0006334">
    <property type="term" value="P:nucleosome assembly"/>
    <property type="evidence" value="ECO:0007669"/>
    <property type="project" value="InterPro"/>
</dbReference>
<reference evidence="4" key="1">
    <citation type="journal article" date="2021" name="Evol. Appl.">
        <title>The genome of the Pyrenean desman and the effects of bottlenecks and inbreeding on the genomic landscape of an endangered species.</title>
        <authorList>
            <person name="Escoda L."/>
            <person name="Castresana J."/>
        </authorList>
    </citation>
    <scope>NUCLEOTIDE SEQUENCE</scope>
    <source>
        <strain evidence="4">IBE-C5619</strain>
    </source>
</reference>
<evidence type="ECO:0000256" key="2">
    <source>
        <dbReference type="RuleBase" id="RU003876"/>
    </source>
</evidence>
<dbReference type="SUPFAM" id="SSF143113">
    <property type="entry name" value="NAP-like"/>
    <property type="match status" value="1"/>
</dbReference>
<dbReference type="EMBL" id="JAGFMF010011954">
    <property type="protein sequence ID" value="KAG8509347.1"/>
    <property type="molecule type" value="Genomic_DNA"/>
</dbReference>
<feature type="region of interest" description="Disordered" evidence="3">
    <location>
        <begin position="59"/>
        <end position="160"/>
    </location>
</feature>
<protein>
    <submittedName>
        <fullName evidence="4">Nucleosome assembly protein 1-like 1</fullName>
    </submittedName>
</protein>
<organism evidence="4 5">
    <name type="scientific">Galemys pyrenaicus</name>
    <name type="common">Iberian desman</name>
    <name type="synonym">Pyrenean desman</name>
    <dbReference type="NCBI Taxonomy" id="202257"/>
    <lineage>
        <taxon>Eukaryota</taxon>
        <taxon>Metazoa</taxon>
        <taxon>Chordata</taxon>
        <taxon>Craniata</taxon>
        <taxon>Vertebrata</taxon>
        <taxon>Euteleostomi</taxon>
        <taxon>Mammalia</taxon>
        <taxon>Eutheria</taxon>
        <taxon>Laurasiatheria</taxon>
        <taxon>Eulipotyphla</taxon>
        <taxon>Talpidae</taxon>
        <taxon>Galemys</taxon>
    </lineage>
</organism>
<dbReference type="Proteomes" id="UP000700334">
    <property type="component" value="Unassembled WGS sequence"/>
</dbReference>
<dbReference type="InterPro" id="IPR002164">
    <property type="entry name" value="NAP_family"/>
</dbReference>
<feature type="compositionally biased region" description="Acidic residues" evidence="3">
    <location>
        <begin position="149"/>
        <end position="158"/>
    </location>
</feature>
<dbReference type="Gene3D" id="1.20.5.1500">
    <property type="match status" value="1"/>
</dbReference>
<dbReference type="FunFam" id="1.20.5.1500:FF:000001">
    <property type="entry name" value="Nucleosome assembly protein 1-like 1"/>
    <property type="match status" value="1"/>
</dbReference>
<sequence>MSTTEKQDLILGVRARARGRAGHNSKPLCIHLSLSERSDGGAGDLNFLASQDVSRALWEKEGGQEAGQPTVEDNWDVQFIEGEEEVEEDQDENYDDWNNDEDEESEDNECEEEKSELDDGKDKKDDMELDKEEDEKDRDDAREEGSGNNEEEEEDYEPEFSNIREVPMLQFRSVFWGLIHSILYRAHYNDHDLAQHHGGRKVVRRHSGLPLRGESSIPQELEESNEEPVPQEQGDLKEVPVFQEQEDLKKEANVWEGEDPAEGTSWMFQKPIEGAIYQKAEEEAAEFHAQKYKSLIDASKSWEAGTCASDGAGTSAYGKWLPSLDTLAVPGGISSSKEAHTQHLPLAVKRRVNALKRLQAQYAKIEAQFYKDLYDLEKRYAAFYQPLFSKRFEIINAIYEPTEDECQWEVVAQEGAGCVKEREPEGKEQTTGIPHFWLRAFKNVKILAGLIQRKDELILEHLKDVKIKYSRIETIMGFTIEFIFTTNEYFFNEVLTKTYRMKSGPDDYDPFFSKGPEIINSTGCEIYWKEGKDITVKSIKLQKYESHGVVSTIVNLPRKSFFTYFYSPYTSKGRVLDVSIDYKLGYFFREVLVPKSVLFYIKEKCEYKHGKSDDEAQEARDKEERKEGLRNEEPEKDLGPENSSL</sequence>
<proteinExistence type="inferred from homology"/>
<dbReference type="InterPro" id="IPR028930">
    <property type="entry name" value="CT47"/>
</dbReference>
<gene>
    <name evidence="4" type="ORF">J0S82_000358</name>
</gene>
<dbReference type="InterPro" id="IPR037231">
    <property type="entry name" value="NAP-like_sf"/>
</dbReference>
<feature type="region of interest" description="Disordered" evidence="3">
    <location>
        <begin position="206"/>
        <end position="233"/>
    </location>
</feature>
<feature type="compositionally biased region" description="Acidic residues" evidence="3">
    <location>
        <begin position="127"/>
        <end position="137"/>
    </location>
</feature>
<evidence type="ECO:0000313" key="4">
    <source>
        <dbReference type="EMBL" id="KAG8509347.1"/>
    </source>
</evidence>
<accession>A0A8J6DH66</accession>
<feature type="compositionally biased region" description="Acidic residues" evidence="3">
    <location>
        <begin position="81"/>
        <end position="116"/>
    </location>
</feature>
<dbReference type="OrthoDB" id="9806691at2759"/>
<dbReference type="Gene3D" id="3.30.1120.90">
    <property type="entry name" value="Nucleosome assembly protein"/>
    <property type="match status" value="1"/>
</dbReference>
<evidence type="ECO:0000256" key="3">
    <source>
        <dbReference type="SAM" id="MobiDB-lite"/>
    </source>
</evidence>
<evidence type="ECO:0000313" key="5">
    <source>
        <dbReference type="Proteomes" id="UP000700334"/>
    </source>
</evidence>
<dbReference type="Pfam" id="PF15623">
    <property type="entry name" value="CT47"/>
    <property type="match status" value="1"/>
</dbReference>
<feature type="compositionally biased region" description="Basic and acidic residues" evidence="3">
    <location>
        <begin position="117"/>
        <end position="126"/>
    </location>
</feature>
<feature type="region of interest" description="Disordered" evidence="3">
    <location>
        <begin position="608"/>
        <end position="645"/>
    </location>
</feature>
<name>A0A8J6DH66_GALPY</name>
<feature type="compositionally biased region" description="Basic and acidic residues" evidence="3">
    <location>
        <begin position="608"/>
        <end position="639"/>
    </location>
</feature>
<evidence type="ECO:0000256" key="1">
    <source>
        <dbReference type="ARBA" id="ARBA00009947"/>
    </source>
</evidence>
<comment type="similarity">
    <text evidence="1 2">Belongs to the nucleosome assembly protein (NAP) family.</text>
</comment>
<dbReference type="AlphaFoldDB" id="A0A8J6DH66"/>
<dbReference type="GO" id="GO:0005634">
    <property type="term" value="C:nucleus"/>
    <property type="evidence" value="ECO:0007669"/>
    <property type="project" value="InterPro"/>
</dbReference>
<comment type="caution">
    <text evidence="4">The sequence shown here is derived from an EMBL/GenBank/DDBJ whole genome shotgun (WGS) entry which is preliminary data.</text>
</comment>
<keyword evidence="5" id="KW-1185">Reference proteome</keyword>
<dbReference type="Pfam" id="PF00956">
    <property type="entry name" value="NAP"/>
    <property type="match status" value="1"/>
</dbReference>